<keyword evidence="4 8" id="KW-0028">Amino-acid biosynthesis</keyword>
<gene>
    <name evidence="10" type="ORF">H6A19_05560</name>
</gene>
<dbReference type="PANTHER" id="PTHR21039">
    <property type="entry name" value="HISTIDINOL PHOSPHATASE-RELATED"/>
    <property type="match status" value="1"/>
</dbReference>
<dbReference type="EMBL" id="JACJLL010000023">
    <property type="protein sequence ID" value="MBM6818805.1"/>
    <property type="molecule type" value="Genomic_DNA"/>
</dbReference>
<dbReference type="PANTHER" id="PTHR21039:SF0">
    <property type="entry name" value="HISTIDINOL-PHOSPHATASE"/>
    <property type="match status" value="1"/>
</dbReference>
<evidence type="ECO:0000256" key="5">
    <source>
        <dbReference type="ARBA" id="ARBA00022801"/>
    </source>
</evidence>
<comment type="similarity">
    <text evidence="2 8">Belongs to the PHP hydrolase family. HisK subfamily.</text>
</comment>
<evidence type="ECO:0000256" key="3">
    <source>
        <dbReference type="ARBA" id="ARBA00013085"/>
    </source>
</evidence>
<keyword evidence="5 8" id="KW-0378">Hydrolase</keyword>
<dbReference type="Proteomes" id="UP000767334">
    <property type="component" value="Unassembled WGS sequence"/>
</dbReference>
<evidence type="ECO:0000313" key="11">
    <source>
        <dbReference type="Proteomes" id="UP000767334"/>
    </source>
</evidence>
<dbReference type="RefSeq" id="WP_195964114.1">
    <property type="nucleotide sequence ID" value="NZ_JACJLL010000023.1"/>
</dbReference>
<dbReference type="Pfam" id="PF02811">
    <property type="entry name" value="PHP"/>
    <property type="match status" value="1"/>
</dbReference>
<keyword evidence="11" id="KW-1185">Reference proteome</keyword>
<dbReference type="NCBIfam" id="TIGR01856">
    <property type="entry name" value="hisJ_fam"/>
    <property type="match status" value="1"/>
</dbReference>
<comment type="caution">
    <text evidence="10">The sequence shown here is derived from an EMBL/GenBank/DDBJ whole genome shotgun (WGS) entry which is preliminary data.</text>
</comment>
<evidence type="ECO:0000256" key="8">
    <source>
        <dbReference type="RuleBase" id="RU366003"/>
    </source>
</evidence>
<sequence length="271" mass="31924">MNKYIFDSHVHSNNSFDALDSVIELCEMAIKNNIDGFCITDHLEVHEYSEEYEKSITKSHKDTREAAILFKDKLKLRTGIEMAQPLQDIKTAEIILEKFPCDFIIGSMHSVKNEKDFYFMEKCDFEHRVDELLTKYYEEYYEMVKWGKFDVIGHITYPLRYIEGNFKMKIDMTKYNEVIYEMLKLAVNNNVGIEVNVSGFRQQYGKQFPNFEHIKAYRDFGGEIVTIGSDSHNRYSIGENFKDGKELLLEAGFKCYCEFENRKAKMINLLK</sequence>
<comment type="pathway">
    <text evidence="1 8">Amino-acid biosynthesis; L-histidine biosynthesis; L-histidine from 5-phospho-alpha-D-ribose 1-diphosphate: step 8/9.</text>
</comment>
<evidence type="ECO:0000256" key="7">
    <source>
        <dbReference type="ARBA" id="ARBA00049158"/>
    </source>
</evidence>
<evidence type="ECO:0000256" key="4">
    <source>
        <dbReference type="ARBA" id="ARBA00022605"/>
    </source>
</evidence>
<evidence type="ECO:0000313" key="10">
    <source>
        <dbReference type="EMBL" id="MBM6818805.1"/>
    </source>
</evidence>
<name>A0ABS2FE29_9CLOT</name>
<dbReference type="InterPro" id="IPR016195">
    <property type="entry name" value="Pol/histidinol_Pase-like"/>
</dbReference>
<evidence type="ECO:0000256" key="2">
    <source>
        <dbReference type="ARBA" id="ARBA00009152"/>
    </source>
</evidence>
<dbReference type="InterPro" id="IPR004013">
    <property type="entry name" value="PHP_dom"/>
</dbReference>
<protein>
    <recommendedName>
        <fullName evidence="3 8">Histidinol-phosphatase</fullName>
        <shortName evidence="8">HolPase</shortName>
        <ecNumber evidence="3 8">3.1.3.15</ecNumber>
    </recommendedName>
</protein>
<dbReference type="InterPro" id="IPR010140">
    <property type="entry name" value="Histidinol_P_phosphatase_HisJ"/>
</dbReference>
<dbReference type="Gene3D" id="3.20.20.140">
    <property type="entry name" value="Metal-dependent hydrolases"/>
    <property type="match status" value="1"/>
</dbReference>
<accession>A0ABS2FE29</accession>
<dbReference type="EC" id="3.1.3.15" evidence="3 8"/>
<dbReference type="SUPFAM" id="SSF89550">
    <property type="entry name" value="PHP domain-like"/>
    <property type="match status" value="1"/>
</dbReference>
<keyword evidence="6 8" id="KW-0368">Histidine biosynthesis</keyword>
<organism evidence="10 11">
    <name type="scientific">Clostridium saudiense</name>
    <dbReference type="NCBI Taxonomy" id="1414720"/>
    <lineage>
        <taxon>Bacteria</taxon>
        <taxon>Bacillati</taxon>
        <taxon>Bacillota</taxon>
        <taxon>Clostridia</taxon>
        <taxon>Eubacteriales</taxon>
        <taxon>Clostridiaceae</taxon>
        <taxon>Clostridium</taxon>
    </lineage>
</organism>
<evidence type="ECO:0000256" key="1">
    <source>
        <dbReference type="ARBA" id="ARBA00004970"/>
    </source>
</evidence>
<evidence type="ECO:0000259" key="9">
    <source>
        <dbReference type="Pfam" id="PF02811"/>
    </source>
</evidence>
<proteinExistence type="inferred from homology"/>
<comment type="catalytic activity">
    <reaction evidence="7 8">
        <text>L-histidinol phosphate + H2O = L-histidinol + phosphate</text>
        <dbReference type="Rhea" id="RHEA:14465"/>
        <dbReference type="ChEBI" id="CHEBI:15377"/>
        <dbReference type="ChEBI" id="CHEBI:43474"/>
        <dbReference type="ChEBI" id="CHEBI:57699"/>
        <dbReference type="ChEBI" id="CHEBI:57980"/>
        <dbReference type="EC" id="3.1.3.15"/>
    </reaction>
</comment>
<reference evidence="10 11" key="1">
    <citation type="journal article" date="2021" name="Sci. Rep.">
        <title>The distribution of antibiotic resistance genes in chicken gut microbiota commensals.</title>
        <authorList>
            <person name="Juricova H."/>
            <person name="Matiasovicova J."/>
            <person name="Kubasova T."/>
            <person name="Cejkova D."/>
            <person name="Rychlik I."/>
        </authorList>
    </citation>
    <scope>NUCLEOTIDE SEQUENCE [LARGE SCALE GENOMIC DNA]</scope>
    <source>
        <strain evidence="10 11">An435</strain>
    </source>
</reference>
<evidence type="ECO:0000256" key="6">
    <source>
        <dbReference type="ARBA" id="ARBA00023102"/>
    </source>
</evidence>
<feature type="domain" description="PHP" evidence="9">
    <location>
        <begin position="7"/>
        <end position="196"/>
    </location>
</feature>